<dbReference type="EMBL" id="JAAAUQ010000390">
    <property type="protein sequence ID" value="KAF9150707.1"/>
    <property type="molecule type" value="Genomic_DNA"/>
</dbReference>
<keyword evidence="2" id="KW-0732">Signal</keyword>
<protein>
    <submittedName>
        <fullName evidence="3">Uncharacterized protein</fullName>
    </submittedName>
</protein>
<reference evidence="3" key="1">
    <citation type="journal article" date="2020" name="Fungal Divers.">
        <title>Resolving the Mortierellaceae phylogeny through synthesis of multi-gene phylogenetics and phylogenomics.</title>
        <authorList>
            <person name="Vandepol N."/>
            <person name="Liber J."/>
            <person name="Desiro A."/>
            <person name="Na H."/>
            <person name="Kennedy M."/>
            <person name="Barry K."/>
            <person name="Grigoriev I.V."/>
            <person name="Miller A.N."/>
            <person name="O'Donnell K."/>
            <person name="Stajich J.E."/>
            <person name="Bonito G."/>
        </authorList>
    </citation>
    <scope>NUCLEOTIDE SEQUENCE</scope>
    <source>
        <strain evidence="3">NRRL 6426</strain>
    </source>
</reference>
<dbReference type="AlphaFoldDB" id="A0A9P5S1W4"/>
<dbReference type="Proteomes" id="UP000748756">
    <property type="component" value="Unassembled WGS sequence"/>
</dbReference>
<proteinExistence type="predicted"/>
<organism evidence="3 4">
    <name type="scientific">Linnemannia schmuckeri</name>
    <dbReference type="NCBI Taxonomy" id="64567"/>
    <lineage>
        <taxon>Eukaryota</taxon>
        <taxon>Fungi</taxon>
        <taxon>Fungi incertae sedis</taxon>
        <taxon>Mucoromycota</taxon>
        <taxon>Mortierellomycotina</taxon>
        <taxon>Mortierellomycetes</taxon>
        <taxon>Mortierellales</taxon>
        <taxon>Mortierellaceae</taxon>
        <taxon>Linnemannia</taxon>
    </lineage>
</organism>
<feature type="signal peptide" evidence="2">
    <location>
        <begin position="1"/>
        <end position="24"/>
    </location>
</feature>
<evidence type="ECO:0000313" key="3">
    <source>
        <dbReference type="EMBL" id="KAF9150707.1"/>
    </source>
</evidence>
<name>A0A9P5S1W4_9FUNG</name>
<dbReference type="OrthoDB" id="2436034at2759"/>
<evidence type="ECO:0000313" key="4">
    <source>
        <dbReference type="Proteomes" id="UP000748756"/>
    </source>
</evidence>
<evidence type="ECO:0000256" key="1">
    <source>
        <dbReference type="SAM" id="MobiDB-lite"/>
    </source>
</evidence>
<keyword evidence="4" id="KW-1185">Reference proteome</keyword>
<accession>A0A9P5S1W4</accession>
<gene>
    <name evidence="3" type="ORF">BG015_007477</name>
</gene>
<feature type="region of interest" description="Disordered" evidence="1">
    <location>
        <begin position="109"/>
        <end position="142"/>
    </location>
</feature>
<feature type="chain" id="PRO_5040201885" evidence="2">
    <location>
        <begin position="25"/>
        <end position="166"/>
    </location>
</feature>
<evidence type="ECO:0000256" key="2">
    <source>
        <dbReference type="SAM" id="SignalP"/>
    </source>
</evidence>
<sequence length="166" mass="16200">MRSSAIIISALVVALTFSTAVVSAMNPACEECSTANAKATSPQCNTTLSDKNKDLTVSDLACLKSLVANTAWIQSCVKPDACTAEDVTFAIGSYTMAIQVFESSALPDSGSSGSSGSDSAGGASASGSSANPSGAGASTSGGRMLGSSEKMVALGALVAMAAAGVV</sequence>
<comment type="caution">
    <text evidence="3">The sequence shown here is derived from an EMBL/GenBank/DDBJ whole genome shotgun (WGS) entry which is preliminary data.</text>
</comment>